<feature type="region of interest" description="Disordered" evidence="2">
    <location>
        <begin position="235"/>
        <end position="262"/>
    </location>
</feature>
<keyword evidence="1" id="KW-0863">Zinc-finger</keyword>
<dbReference type="InterPro" id="IPR001878">
    <property type="entry name" value="Znf_CCHC"/>
</dbReference>
<sequence>MSPTGERSDEGRNIRTRENPLGPQERQTRASAEQKIQRVKTGGPRTLQRRNRQRKPQRRNHQRKMVLLDKLHELEESNLEKVDKLVKLEEKFCLHFDFRCGQLIFRMADCEVEGTIASPRSIPSERAMSPTGERSDEGRNIRTRENPLGPQERQTRASAEHKSSRKELKKFAGFPQNYDIEARKDKILKDFTKTELITVCTILGLNCAGSAKELSEHIFKNLSDLASLKNNFTEQLTDDEDEDSAPFSLESTNDANKQPLTPPIYHLPSPQDVFVPLPQTQRSQSQRGNEENAFLLKDLFSTMRSFTGNDNYSVKAFFRDVEENFIFIPHISDLQKIISVKRLLQGPAKTFIQTLHNILTYSSLKAALIEEFEDLFSSYDVHKEMQKRKLRPTESLFEYFLAMREIALKAHFRLDDHSLIMYCITGIPDSNHNKLILYACKSISEFKEKLKIYEKVFMQNNSYSIDIKNKRTNVKQYDFPTSNKNMCSDNRFHNKDQFYDANVNKRDERIRCYNCGLFNHTSNECYHKNKGLKCFNCNQFGHKSSQCVFKKPDVKNEIVNEIVSEVVNEINSSSEMRKTVKIKGYDFDALIDTGSPITLIRESVHQSLGRPTLNPTKINLTSFGKSEIKTFGSFKSTIDIEDNKFMTDI</sequence>
<dbReference type="GO" id="GO:0008270">
    <property type="term" value="F:zinc ion binding"/>
    <property type="evidence" value="ECO:0007669"/>
    <property type="project" value="UniProtKB-KW"/>
</dbReference>
<gene>
    <name evidence="4" type="primary">Tf2-9_247</name>
    <name evidence="4" type="ORF">TNCV_3504211</name>
</gene>
<keyword evidence="5" id="KW-1185">Reference proteome</keyword>
<reference evidence="4" key="1">
    <citation type="submission" date="2020-08" db="EMBL/GenBank/DDBJ databases">
        <title>Multicomponent nature underlies the extraordinary mechanical properties of spider dragline silk.</title>
        <authorList>
            <person name="Kono N."/>
            <person name="Nakamura H."/>
            <person name="Mori M."/>
            <person name="Yoshida Y."/>
            <person name="Ohtoshi R."/>
            <person name="Malay A.D."/>
            <person name="Moran D.A.P."/>
            <person name="Tomita M."/>
            <person name="Numata K."/>
            <person name="Arakawa K."/>
        </authorList>
    </citation>
    <scope>NUCLEOTIDE SEQUENCE</scope>
</reference>
<dbReference type="Gene3D" id="2.40.70.10">
    <property type="entry name" value="Acid Proteases"/>
    <property type="match status" value="1"/>
</dbReference>
<evidence type="ECO:0000313" key="5">
    <source>
        <dbReference type="Proteomes" id="UP000887159"/>
    </source>
</evidence>
<evidence type="ECO:0000259" key="3">
    <source>
        <dbReference type="PROSITE" id="PS50158"/>
    </source>
</evidence>
<feature type="compositionally biased region" description="Polar residues" evidence="2">
    <location>
        <begin position="249"/>
        <end position="259"/>
    </location>
</feature>
<dbReference type="SUPFAM" id="SSF57756">
    <property type="entry name" value="Retrovirus zinc finger-like domains"/>
    <property type="match status" value="1"/>
</dbReference>
<dbReference type="InterPro" id="IPR036875">
    <property type="entry name" value="Znf_CCHC_sf"/>
</dbReference>
<name>A0A8X6S5T1_TRICX</name>
<accession>A0A8X6S5T1</accession>
<dbReference type="SUPFAM" id="SSF50630">
    <property type="entry name" value="Acid proteases"/>
    <property type="match status" value="1"/>
</dbReference>
<keyword evidence="1" id="KW-0862">Zinc</keyword>
<feature type="region of interest" description="Disordered" evidence="2">
    <location>
        <begin position="1"/>
        <end position="64"/>
    </location>
</feature>
<evidence type="ECO:0000256" key="2">
    <source>
        <dbReference type="SAM" id="MobiDB-lite"/>
    </source>
</evidence>
<feature type="compositionally biased region" description="Basic and acidic residues" evidence="2">
    <location>
        <begin position="1"/>
        <end position="18"/>
    </location>
</feature>
<keyword evidence="1" id="KW-0479">Metal-binding</keyword>
<dbReference type="AlphaFoldDB" id="A0A8X6S5T1"/>
<feature type="compositionally biased region" description="Basic and acidic residues" evidence="2">
    <location>
        <begin position="153"/>
        <end position="167"/>
    </location>
</feature>
<protein>
    <submittedName>
        <fullName evidence="4">Transposon Tf2-9 polyprotein</fullName>
    </submittedName>
</protein>
<dbReference type="SMART" id="SM00343">
    <property type="entry name" value="ZnF_C2HC"/>
    <property type="match status" value="2"/>
</dbReference>
<dbReference type="GO" id="GO:0004190">
    <property type="term" value="F:aspartic-type endopeptidase activity"/>
    <property type="evidence" value="ECO:0007669"/>
    <property type="project" value="InterPro"/>
</dbReference>
<organism evidence="4 5">
    <name type="scientific">Trichonephila clavipes</name>
    <name type="common">Golden silk orbweaver</name>
    <name type="synonym">Nephila clavipes</name>
    <dbReference type="NCBI Taxonomy" id="2585209"/>
    <lineage>
        <taxon>Eukaryota</taxon>
        <taxon>Metazoa</taxon>
        <taxon>Ecdysozoa</taxon>
        <taxon>Arthropoda</taxon>
        <taxon>Chelicerata</taxon>
        <taxon>Arachnida</taxon>
        <taxon>Araneae</taxon>
        <taxon>Araneomorphae</taxon>
        <taxon>Entelegynae</taxon>
        <taxon>Araneoidea</taxon>
        <taxon>Nephilidae</taxon>
        <taxon>Trichonephila</taxon>
    </lineage>
</organism>
<dbReference type="PROSITE" id="PS00141">
    <property type="entry name" value="ASP_PROTEASE"/>
    <property type="match status" value="1"/>
</dbReference>
<feature type="compositionally biased region" description="Basic residues" evidence="2">
    <location>
        <begin position="47"/>
        <end position="64"/>
    </location>
</feature>
<dbReference type="InterPro" id="IPR001969">
    <property type="entry name" value="Aspartic_peptidase_AS"/>
</dbReference>
<comment type="caution">
    <text evidence="4">The sequence shown here is derived from an EMBL/GenBank/DDBJ whole genome shotgun (WGS) entry which is preliminary data.</text>
</comment>
<dbReference type="GO" id="GO:0003676">
    <property type="term" value="F:nucleic acid binding"/>
    <property type="evidence" value="ECO:0007669"/>
    <property type="project" value="InterPro"/>
</dbReference>
<evidence type="ECO:0000313" key="4">
    <source>
        <dbReference type="EMBL" id="GFY02541.1"/>
    </source>
</evidence>
<dbReference type="EMBL" id="BMAU01021233">
    <property type="protein sequence ID" value="GFY02541.1"/>
    <property type="molecule type" value="Genomic_DNA"/>
</dbReference>
<dbReference type="Gene3D" id="4.10.60.10">
    <property type="entry name" value="Zinc finger, CCHC-type"/>
    <property type="match status" value="1"/>
</dbReference>
<dbReference type="GO" id="GO:0006508">
    <property type="term" value="P:proteolysis"/>
    <property type="evidence" value="ECO:0007669"/>
    <property type="project" value="InterPro"/>
</dbReference>
<evidence type="ECO:0000256" key="1">
    <source>
        <dbReference type="PROSITE-ProRule" id="PRU00047"/>
    </source>
</evidence>
<feature type="compositionally biased region" description="Basic and acidic residues" evidence="2">
    <location>
        <begin position="133"/>
        <end position="145"/>
    </location>
</feature>
<dbReference type="Proteomes" id="UP000887159">
    <property type="component" value="Unassembled WGS sequence"/>
</dbReference>
<feature type="domain" description="CCHC-type" evidence="3">
    <location>
        <begin position="533"/>
        <end position="547"/>
    </location>
</feature>
<proteinExistence type="predicted"/>
<dbReference type="PROSITE" id="PS50158">
    <property type="entry name" value="ZF_CCHC"/>
    <property type="match status" value="1"/>
</dbReference>
<feature type="region of interest" description="Disordered" evidence="2">
    <location>
        <begin position="121"/>
        <end position="167"/>
    </location>
</feature>
<dbReference type="InterPro" id="IPR021109">
    <property type="entry name" value="Peptidase_aspartic_dom_sf"/>
</dbReference>
<dbReference type="Pfam" id="PF00098">
    <property type="entry name" value="zf-CCHC"/>
    <property type="match status" value="1"/>
</dbReference>